<evidence type="ECO:0000313" key="2">
    <source>
        <dbReference type="Proteomes" id="UP000676325"/>
    </source>
</evidence>
<dbReference type="SUPFAM" id="SSF46785">
    <property type="entry name" value="Winged helix' DNA-binding domain"/>
    <property type="match status" value="1"/>
</dbReference>
<dbReference type="InterPro" id="IPR036388">
    <property type="entry name" value="WH-like_DNA-bd_sf"/>
</dbReference>
<dbReference type="Gene3D" id="1.10.10.10">
    <property type="entry name" value="Winged helix-like DNA-binding domain superfamily/Winged helix DNA-binding domain"/>
    <property type="match status" value="1"/>
</dbReference>
<gene>
    <name evidence="1" type="ORF">KDK95_17970</name>
</gene>
<dbReference type="InterPro" id="IPR036390">
    <property type="entry name" value="WH_DNA-bd_sf"/>
</dbReference>
<name>A0A941IM38_9ACTN</name>
<reference evidence="1" key="1">
    <citation type="submission" date="2021-04" db="EMBL/GenBank/DDBJ databases">
        <title>Genome based classification of Actinospica acidithermotolerans sp. nov., an actinobacterium isolated from an Indonesian hot spring.</title>
        <authorList>
            <person name="Kusuma A.B."/>
            <person name="Putra K.E."/>
            <person name="Nafisah S."/>
            <person name="Loh J."/>
            <person name="Nouioui I."/>
            <person name="Goodfellow M."/>
        </authorList>
    </citation>
    <scope>NUCLEOTIDE SEQUENCE</scope>
    <source>
        <strain evidence="1">MGRD01-02</strain>
    </source>
</reference>
<proteinExistence type="predicted"/>
<sequence length="88" mass="9847">MDGKVEGSPAGDAVRSEEWGRAELTEVVARLCRALRASMRTDYAWESLPMAQVEVLQSLAEHSPQRARDLAERLRAWPPRRSAACSPR</sequence>
<dbReference type="RefSeq" id="WP_212519343.1">
    <property type="nucleotide sequence ID" value="NZ_JAGSOH010000051.1"/>
</dbReference>
<evidence type="ECO:0008006" key="3">
    <source>
        <dbReference type="Google" id="ProtNLM"/>
    </source>
</evidence>
<dbReference type="EMBL" id="JAGSOH010000051">
    <property type="protein sequence ID" value="MBR7828206.1"/>
    <property type="molecule type" value="Genomic_DNA"/>
</dbReference>
<evidence type="ECO:0000313" key="1">
    <source>
        <dbReference type="EMBL" id="MBR7828206.1"/>
    </source>
</evidence>
<accession>A0A941IM38</accession>
<keyword evidence="2" id="KW-1185">Reference proteome</keyword>
<dbReference type="Proteomes" id="UP000676325">
    <property type="component" value="Unassembled WGS sequence"/>
</dbReference>
<protein>
    <recommendedName>
        <fullName evidence="3">MarR family transcriptional regulator</fullName>
    </recommendedName>
</protein>
<organism evidence="1 2">
    <name type="scientific">Actinospica acidithermotolerans</name>
    <dbReference type="NCBI Taxonomy" id="2828514"/>
    <lineage>
        <taxon>Bacteria</taxon>
        <taxon>Bacillati</taxon>
        <taxon>Actinomycetota</taxon>
        <taxon>Actinomycetes</taxon>
        <taxon>Catenulisporales</taxon>
        <taxon>Actinospicaceae</taxon>
        <taxon>Actinospica</taxon>
    </lineage>
</organism>
<dbReference type="AlphaFoldDB" id="A0A941IM38"/>
<comment type="caution">
    <text evidence="1">The sequence shown here is derived from an EMBL/GenBank/DDBJ whole genome shotgun (WGS) entry which is preliminary data.</text>
</comment>